<dbReference type="NCBIfam" id="TIGR01823">
    <property type="entry name" value="PabB-fungal"/>
    <property type="match status" value="1"/>
</dbReference>
<dbReference type="Proteomes" id="UP000190831">
    <property type="component" value="Chromosome C"/>
</dbReference>
<keyword evidence="6" id="KW-0289">Folate biosynthesis</keyword>
<evidence type="ECO:0000259" key="12">
    <source>
        <dbReference type="Pfam" id="PF04715"/>
    </source>
</evidence>
<dbReference type="Pfam" id="PF04715">
    <property type="entry name" value="Anth_synt_I_N"/>
    <property type="match status" value="1"/>
</dbReference>
<dbReference type="OrthoDB" id="64220at2759"/>
<evidence type="ECO:0000256" key="4">
    <source>
        <dbReference type="ARBA" id="ARBA00013139"/>
    </source>
</evidence>
<evidence type="ECO:0000256" key="2">
    <source>
        <dbReference type="ARBA" id="ARBA00005009"/>
    </source>
</evidence>
<dbReference type="CDD" id="cd01743">
    <property type="entry name" value="GATase1_Anthranilate_Synthase"/>
    <property type="match status" value="1"/>
</dbReference>
<evidence type="ECO:0000256" key="6">
    <source>
        <dbReference type="ARBA" id="ARBA00022909"/>
    </source>
</evidence>
<dbReference type="PRINTS" id="PR00097">
    <property type="entry name" value="ANTSNTHASEII"/>
</dbReference>
<comment type="similarity">
    <text evidence="3">In the C-terminal section; belongs to the anthranilate synthase component I family.</text>
</comment>
<dbReference type="SUPFAM" id="SSF52317">
    <property type="entry name" value="Class I glutamine amidotransferase-like"/>
    <property type="match status" value="1"/>
</dbReference>
<protein>
    <recommendedName>
        <fullName evidence="4">aminodeoxychorismate synthase</fullName>
        <ecNumber evidence="4">2.6.1.85</ecNumber>
    </recommendedName>
    <alternativeName>
        <fullName evidence="8">Para-aminobenzoate synthase</fullName>
    </alternativeName>
    <alternativeName>
        <fullName evidence="9">p-aminobenzoic acid synthase</fullName>
    </alternativeName>
</protein>
<evidence type="ECO:0000256" key="9">
    <source>
        <dbReference type="ARBA" id="ARBA00031904"/>
    </source>
</evidence>
<evidence type="ECO:0000259" key="11">
    <source>
        <dbReference type="Pfam" id="PF00425"/>
    </source>
</evidence>
<dbReference type="GO" id="GO:0046654">
    <property type="term" value="P:tetrahydrofolate biosynthetic process"/>
    <property type="evidence" value="ECO:0007669"/>
    <property type="project" value="UniProtKB-UniPathway"/>
</dbReference>
<dbReference type="PRINTS" id="PR00096">
    <property type="entry name" value="GATASE"/>
</dbReference>
<dbReference type="InterPro" id="IPR029062">
    <property type="entry name" value="Class_I_gatase-like"/>
</dbReference>
<dbReference type="UniPathway" id="UPA00077">
    <property type="reaction ID" value="UER00149"/>
</dbReference>
<dbReference type="GO" id="GO:0008153">
    <property type="term" value="P:4-aminobenzoate biosynthetic process"/>
    <property type="evidence" value="ECO:0007669"/>
    <property type="project" value="TreeGrafter"/>
</dbReference>
<dbReference type="Gene3D" id="3.60.120.10">
    <property type="entry name" value="Anthranilate synthase"/>
    <property type="match status" value="1"/>
</dbReference>
<dbReference type="PANTHER" id="PTHR11236">
    <property type="entry name" value="AMINOBENZOATE/ANTHRANILATE SYNTHASE"/>
    <property type="match status" value="1"/>
</dbReference>
<evidence type="ECO:0000259" key="10">
    <source>
        <dbReference type="Pfam" id="PF00117"/>
    </source>
</evidence>
<keyword evidence="7" id="KW-0315">Glutamine amidotransferase</keyword>
<comment type="catalytic activity">
    <reaction evidence="1">
        <text>chorismate + L-glutamine = 4-amino-4-deoxychorismate + L-glutamate</text>
        <dbReference type="Rhea" id="RHEA:11672"/>
        <dbReference type="ChEBI" id="CHEBI:29748"/>
        <dbReference type="ChEBI" id="CHEBI:29985"/>
        <dbReference type="ChEBI" id="CHEBI:58359"/>
        <dbReference type="ChEBI" id="CHEBI:58406"/>
        <dbReference type="EC" id="2.6.1.85"/>
    </reaction>
</comment>
<reference evidence="13 14" key="1">
    <citation type="submission" date="2016-03" db="EMBL/GenBank/DDBJ databases">
        <authorList>
            <person name="Devillers H."/>
        </authorList>
    </citation>
    <scope>NUCLEOTIDE SEQUENCE [LARGE SCALE GENOMIC DNA]</scope>
    <source>
        <strain evidence="13">CBS 6772</strain>
    </source>
</reference>
<accession>A0A1G4M906</accession>
<dbReference type="InterPro" id="IPR005801">
    <property type="entry name" value="ADC_synthase"/>
</dbReference>
<dbReference type="GO" id="GO:0000162">
    <property type="term" value="P:L-tryptophan biosynthetic process"/>
    <property type="evidence" value="ECO:0007669"/>
    <property type="project" value="TreeGrafter"/>
</dbReference>
<comment type="pathway">
    <text evidence="2">Cofactor biosynthesis; tetrahydrofolate biosynthesis; 4-aminobenzoate from chorismate: step 1/2.</text>
</comment>
<dbReference type="GO" id="GO:0046820">
    <property type="term" value="F:4-amino-4-deoxychorismate synthase activity"/>
    <property type="evidence" value="ECO:0007669"/>
    <property type="project" value="UniProtKB-EC"/>
</dbReference>
<dbReference type="InterPro" id="IPR010117">
    <property type="entry name" value="PabB_fungal"/>
</dbReference>
<dbReference type="InterPro" id="IPR006805">
    <property type="entry name" value="Anth_synth_I_N"/>
</dbReference>
<dbReference type="InterPro" id="IPR017926">
    <property type="entry name" value="GATASE"/>
</dbReference>
<dbReference type="OMA" id="DWSVNIR"/>
<keyword evidence="5" id="KW-0808">Transferase</keyword>
<dbReference type="Pfam" id="PF00425">
    <property type="entry name" value="Chorismate_bind"/>
    <property type="match status" value="1"/>
</dbReference>
<dbReference type="STRING" id="4955.A0A1G4M906"/>
<dbReference type="EMBL" id="LT598485">
    <property type="protein sequence ID" value="SCW00307.1"/>
    <property type="molecule type" value="Genomic_DNA"/>
</dbReference>
<dbReference type="GO" id="GO:0005737">
    <property type="term" value="C:cytoplasm"/>
    <property type="evidence" value="ECO:0007669"/>
    <property type="project" value="TreeGrafter"/>
</dbReference>
<dbReference type="NCBIfam" id="TIGR00566">
    <property type="entry name" value="trpG_papA"/>
    <property type="match status" value="1"/>
</dbReference>
<proteinExistence type="inferred from homology"/>
<evidence type="ECO:0000256" key="3">
    <source>
        <dbReference type="ARBA" id="ARBA00005970"/>
    </source>
</evidence>
<dbReference type="InterPro" id="IPR019999">
    <property type="entry name" value="Anth_synth_I-like"/>
</dbReference>
<dbReference type="EC" id="2.6.1.85" evidence="4"/>
<gene>
    <name evidence="13" type="ORF">LAFE_0C01266G</name>
</gene>
<evidence type="ECO:0000313" key="14">
    <source>
        <dbReference type="Proteomes" id="UP000190831"/>
    </source>
</evidence>
<dbReference type="Gene3D" id="3.40.50.880">
    <property type="match status" value="1"/>
</dbReference>
<sequence length="747" mass="84389">MTLNVLFIDSYDSFTYNLVSLIKKTRPDIHVTVIHNDTFGDIQDLLSYFCAFDCIVVGPGPGNPVNGPKDIGILDQLYKHDVPIPILGICLGYQAMCRAARAEVKELEVIRHGQVFEIEIDKPNHELFQDYPVSFKSVRYHSLHVISHQQEIIPLCHTIDGDHTVLMGAQIAGKPWYGVQYHPESCCSELGGLLIKNFITICESYNQSSKRLQSPFSLITDSSIKSKLVSYLDCKIDKHNIYDKPKPAEVEIQIEEFRVTKSPSLTLGICNKLSQHFFLMSSASIHANRGELSIIALPNEHSTVFTHYDQIHTTTIHQWRNPTLTRTKFKAALEAGKSIDGLEVVRQKKPDFYTTIGNFMKDKIIANNPELPFIGGLVGTLGYEMGQYTTSSELDPLKPDAKLVFIENCIVVDHKKEVLYLISLAKNFPDDVKSLVTDVISKEEQSFVRSVNLPEGIHFDIEFPTKDKYFSAFRESQKYLHQGDSYEVCLTTQTEVSPSKRLEPWVIFQTLITRNPAPFSSYFEFSDIEEGHSDLCLLSTSPERFLKWSDDTCELRPIKGTVKKSPNMDLQKATNILKTPKEFGENLMILDLIRNDLYELLDNVTVDELMSVEEYETVYQLVSVVKGHQLRESVYSGLDLLYHSLPPGSMTGAPKKTTVELLQHVIERSLNGHIYKSGGRGLYSGVTGYLSCNDHGDWSVNIRCMYSYDNANTWRLGAGGAVTVLSTPDGEWEEMQTKLESALQVFM</sequence>
<evidence type="ECO:0000256" key="7">
    <source>
        <dbReference type="ARBA" id="ARBA00022962"/>
    </source>
</evidence>
<dbReference type="SUPFAM" id="SSF56322">
    <property type="entry name" value="ADC synthase"/>
    <property type="match status" value="1"/>
</dbReference>
<dbReference type="PROSITE" id="PS51273">
    <property type="entry name" value="GATASE_TYPE_1"/>
    <property type="match status" value="1"/>
</dbReference>
<evidence type="ECO:0000256" key="8">
    <source>
        <dbReference type="ARBA" id="ARBA00031329"/>
    </source>
</evidence>
<name>A0A1G4M906_LACFM</name>
<dbReference type="Pfam" id="PF00117">
    <property type="entry name" value="GATase"/>
    <property type="match status" value="1"/>
</dbReference>
<organism evidence="13 14">
    <name type="scientific">Lachancea fermentati</name>
    <name type="common">Zygosaccharomyces fermentati</name>
    <dbReference type="NCBI Taxonomy" id="4955"/>
    <lineage>
        <taxon>Eukaryota</taxon>
        <taxon>Fungi</taxon>
        <taxon>Dikarya</taxon>
        <taxon>Ascomycota</taxon>
        <taxon>Saccharomycotina</taxon>
        <taxon>Saccharomycetes</taxon>
        <taxon>Saccharomycetales</taxon>
        <taxon>Saccharomycetaceae</taxon>
        <taxon>Lachancea</taxon>
    </lineage>
</organism>
<evidence type="ECO:0000256" key="5">
    <source>
        <dbReference type="ARBA" id="ARBA00022679"/>
    </source>
</evidence>
<feature type="domain" description="Chorismate-utilising enzyme C-terminal" evidence="11">
    <location>
        <begin position="466"/>
        <end position="738"/>
    </location>
</feature>
<evidence type="ECO:0000313" key="13">
    <source>
        <dbReference type="EMBL" id="SCW00307.1"/>
    </source>
</evidence>
<dbReference type="InterPro" id="IPR015890">
    <property type="entry name" value="Chorismate_C"/>
</dbReference>
<dbReference type="InterPro" id="IPR006221">
    <property type="entry name" value="TrpG/PapA_dom"/>
</dbReference>
<keyword evidence="14" id="KW-1185">Reference proteome</keyword>
<dbReference type="AlphaFoldDB" id="A0A1G4M906"/>
<evidence type="ECO:0000256" key="1">
    <source>
        <dbReference type="ARBA" id="ARBA00001000"/>
    </source>
</evidence>
<dbReference type="PANTHER" id="PTHR11236:SF18">
    <property type="entry name" value="AMINODEOXYCHORISMATE SYNTHASE"/>
    <property type="match status" value="1"/>
</dbReference>
<feature type="domain" description="Glutamine amidotransferase" evidence="10">
    <location>
        <begin position="7"/>
        <end position="199"/>
    </location>
</feature>
<feature type="domain" description="Anthranilate synthase component I N-terminal" evidence="12">
    <location>
        <begin position="269"/>
        <end position="421"/>
    </location>
</feature>
<dbReference type="GO" id="GO:0046656">
    <property type="term" value="P:folic acid biosynthetic process"/>
    <property type="evidence" value="ECO:0007669"/>
    <property type="project" value="UniProtKB-KW"/>
</dbReference>